<dbReference type="EMBL" id="LJZV01000016">
    <property type="protein sequence ID" value="KZD90219.1"/>
    <property type="molecule type" value="Genomic_DNA"/>
</dbReference>
<gene>
    <name evidence="1" type="ORF">B4122_3140</name>
</gene>
<protein>
    <submittedName>
        <fullName evidence="1">Uncharacterized protein</fullName>
    </submittedName>
</protein>
<proteinExistence type="predicted"/>
<name>A0AAP1E314_BACIU</name>
<dbReference type="AlphaFoldDB" id="A0AAP1E314"/>
<organism evidence="1 2">
    <name type="scientific">Bacillus subtilis</name>
    <dbReference type="NCBI Taxonomy" id="1423"/>
    <lineage>
        <taxon>Bacteria</taxon>
        <taxon>Bacillati</taxon>
        <taxon>Bacillota</taxon>
        <taxon>Bacilli</taxon>
        <taxon>Bacillales</taxon>
        <taxon>Bacillaceae</taxon>
        <taxon>Bacillus</taxon>
    </lineage>
</organism>
<dbReference type="Proteomes" id="UP000076442">
    <property type="component" value="Unassembled WGS sequence"/>
</dbReference>
<sequence>MQNESEIDFYIRPESYLAPDPSAQKNAMHEAWRFKTLYR</sequence>
<evidence type="ECO:0000313" key="2">
    <source>
        <dbReference type="Proteomes" id="UP000076442"/>
    </source>
</evidence>
<reference evidence="1 2" key="1">
    <citation type="submission" date="2015-09" db="EMBL/GenBank/DDBJ databases">
        <title>Spore heat resistance.</title>
        <authorList>
            <person name="Boekhorst J."/>
            <person name="Berendsen E.M."/>
            <person name="Wells-Bennik M.H."/>
            <person name="Kuipers O.P."/>
        </authorList>
    </citation>
    <scope>NUCLEOTIDE SEQUENCE [LARGE SCALE GENOMIC DNA]</scope>
    <source>
        <strain evidence="1 2">B4122</strain>
    </source>
</reference>
<evidence type="ECO:0000313" key="1">
    <source>
        <dbReference type="EMBL" id="KZD90219.1"/>
    </source>
</evidence>
<accession>A0AAP1E314</accession>
<comment type="caution">
    <text evidence="1">The sequence shown here is derived from an EMBL/GenBank/DDBJ whole genome shotgun (WGS) entry which is preliminary data.</text>
</comment>